<dbReference type="NCBIfam" id="TIGR04197">
    <property type="entry name" value="T7SS_SACOL2603"/>
    <property type="match status" value="1"/>
</dbReference>
<dbReference type="KEGG" id="erx:ATZ35_10680"/>
<dbReference type="InterPro" id="IPR021477">
    <property type="entry name" value="TVIIS_effector_SACOL2603_fam"/>
</dbReference>
<evidence type="ECO:0008006" key="3">
    <source>
        <dbReference type="Google" id="ProtNLM"/>
    </source>
</evidence>
<dbReference type="AlphaFoldDB" id="A0A0U2XFK1"/>
<reference evidence="2" key="1">
    <citation type="submission" date="2015-12" db="EMBL/GenBank/DDBJ databases">
        <authorList>
            <person name="Lauer A."/>
            <person name="Humrighouse B."/>
            <person name="Loparev V."/>
            <person name="Shewmaker P.L."/>
            <person name="Whitney A.M."/>
            <person name="McLaughlin R.W."/>
        </authorList>
    </citation>
    <scope>NUCLEOTIDE SEQUENCE [LARGE SCALE GENOMIC DNA]</scope>
    <source>
        <strain evidence="2">LMG 26678</strain>
    </source>
</reference>
<dbReference type="EMBL" id="CP013655">
    <property type="protein sequence ID" value="ALS37601.1"/>
    <property type="molecule type" value="Genomic_DNA"/>
</dbReference>
<organism evidence="1 2">
    <name type="scientific">Enterococcus rotai</name>
    <dbReference type="NCBI Taxonomy" id="118060"/>
    <lineage>
        <taxon>Bacteria</taxon>
        <taxon>Bacillati</taxon>
        <taxon>Bacillota</taxon>
        <taxon>Bacilli</taxon>
        <taxon>Lactobacillales</taxon>
        <taxon>Enterococcaceae</taxon>
        <taxon>Enterococcus</taxon>
    </lineage>
</organism>
<name>A0A0U2XFK1_9ENTE</name>
<protein>
    <recommendedName>
        <fullName evidence="3">Type VII secretion effector</fullName>
    </recommendedName>
</protein>
<dbReference type="RefSeq" id="WP_208927240.1">
    <property type="nucleotide sequence ID" value="NZ_CP013655.1"/>
</dbReference>
<sequence>MPKDINSNSAVAQAVATSIASSVSSLNQGTTITKDTQTTVAGNSNAQQAITQLTTFNTSLVQAVTQASNNIRSVAAEFEAVDQRIAQMQYNQMLP</sequence>
<accession>A0A0U2XFK1</accession>
<evidence type="ECO:0000313" key="2">
    <source>
        <dbReference type="Proteomes" id="UP000067523"/>
    </source>
</evidence>
<proteinExistence type="predicted"/>
<gene>
    <name evidence="1" type="ORF">ATZ35_10680</name>
</gene>
<dbReference type="STRING" id="118060.ATZ35_10680"/>
<evidence type="ECO:0000313" key="1">
    <source>
        <dbReference type="EMBL" id="ALS37601.1"/>
    </source>
</evidence>
<dbReference type="Proteomes" id="UP000067523">
    <property type="component" value="Chromosome"/>
</dbReference>
<keyword evidence="2" id="KW-1185">Reference proteome</keyword>